<dbReference type="AlphaFoldDB" id="A0A1J1I7T5"/>
<reference evidence="1 2" key="1">
    <citation type="submission" date="2015-04" db="EMBL/GenBank/DDBJ databases">
        <authorList>
            <person name="Syromyatnikov M.Y."/>
            <person name="Popov V.N."/>
        </authorList>
    </citation>
    <scope>NUCLEOTIDE SEQUENCE [LARGE SCALE GENOMIC DNA]</scope>
</reference>
<sequence>MFSCKIRTLSDKIFADFVLHWDEGNVWEVLFIQSQCSSSNDVIMTICDLIFYRCSFRIPEHTTWSCLGLSSQA</sequence>
<keyword evidence="2" id="KW-1185">Reference proteome</keyword>
<protein>
    <submittedName>
        <fullName evidence="1">CLUMA_CG009792, isoform A</fullName>
    </submittedName>
</protein>
<evidence type="ECO:0000313" key="2">
    <source>
        <dbReference type="Proteomes" id="UP000183832"/>
    </source>
</evidence>
<gene>
    <name evidence="1" type="ORF">CLUMA_CG009792</name>
</gene>
<dbReference type="EMBL" id="CVRI01000043">
    <property type="protein sequence ID" value="CRK96375.1"/>
    <property type="molecule type" value="Genomic_DNA"/>
</dbReference>
<accession>A0A1J1I7T5</accession>
<dbReference type="Proteomes" id="UP000183832">
    <property type="component" value="Unassembled WGS sequence"/>
</dbReference>
<proteinExistence type="predicted"/>
<name>A0A1J1I7T5_9DIPT</name>
<organism evidence="1 2">
    <name type="scientific">Clunio marinus</name>
    <dbReference type="NCBI Taxonomy" id="568069"/>
    <lineage>
        <taxon>Eukaryota</taxon>
        <taxon>Metazoa</taxon>
        <taxon>Ecdysozoa</taxon>
        <taxon>Arthropoda</taxon>
        <taxon>Hexapoda</taxon>
        <taxon>Insecta</taxon>
        <taxon>Pterygota</taxon>
        <taxon>Neoptera</taxon>
        <taxon>Endopterygota</taxon>
        <taxon>Diptera</taxon>
        <taxon>Nematocera</taxon>
        <taxon>Chironomoidea</taxon>
        <taxon>Chironomidae</taxon>
        <taxon>Clunio</taxon>
    </lineage>
</organism>
<evidence type="ECO:0000313" key="1">
    <source>
        <dbReference type="EMBL" id="CRK96375.1"/>
    </source>
</evidence>